<keyword evidence="13" id="KW-0479">Metal-binding</keyword>
<evidence type="ECO:0000256" key="8">
    <source>
        <dbReference type="ARBA" id="ARBA00025046"/>
    </source>
</evidence>
<proteinExistence type="inferred from homology"/>
<keyword evidence="15" id="KW-1185">Reference proteome</keyword>
<organism evidence="14 15">
    <name type="scientific">Shouchella lehensis G1</name>
    <dbReference type="NCBI Taxonomy" id="1246626"/>
    <lineage>
        <taxon>Bacteria</taxon>
        <taxon>Bacillati</taxon>
        <taxon>Bacillota</taxon>
        <taxon>Bacilli</taxon>
        <taxon>Bacillales</taxon>
        <taxon>Bacillaceae</taxon>
        <taxon>Shouchella</taxon>
    </lineage>
</organism>
<dbReference type="eggNOG" id="COG0684">
    <property type="taxonomic scope" value="Bacteria"/>
</dbReference>
<dbReference type="PANTHER" id="PTHR33254:SF4">
    <property type="entry name" value="4-HYDROXY-4-METHYL-2-OXOGLUTARATE ALDOLASE 3-RELATED"/>
    <property type="match status" value="1"/>
</dbReference>
<comment type="catalytic activity">
    <reaction evidence="1">
        <text>4-hydroxy-4-methyl-2-oxoglutarate = 2 pyruvate</text>
        <dbReference type="Rhea" id="RHEA:22748"/>
        <dbReference type="ChEBI" id="CHEBI:15361"/>
        <dbReference type="ChEBI" id="CHEBI:58276"/>
        <dbReference type="EC" id="4.1.3.17"/>
    </reaction>
</comment>
<dbReference type="SUPFAM" id="SSF89562">
    <property type="entry name" value="RraA-like"/>
    <property type="match status" value="1"/>
</dbReference>
<evidence type="ECO:0000256" key="13">
    <source>
        <dbReference type="PIRSR" id="PIRSR605493-1"/>
    </source>
</evidence>
<dbReference type="PANTHER" id="PTHR33254">
    <property type="entry name" value="4-HYDROXY-4-METHYL-2-OXOGLUTARATE ALDOLASE 3-RELATED"/>
    <property type="match status" value="1"/>
</dbReference>
<dbReference type="OrthoDB" id="9784786at2"/>
<sequence length="228" mass="24809">MNPCKDDPEVFSQDIIERARKLNSSLLADAMDGANTMSYDISPVAQGYQMVGAAVTVSMKPGDNLFLHEAIYRGAPGYVLVADGKGHTKNAYMGELMAVAAEALGLEGIVIDGLVRDRSDLQKLDLPIFAKGFVPNGPYKEGPGQLNSPVSCGGVSVQPGDLIVGDDDGVTVVPKHMIEAVFQKAEKKQAYEEKRLKEIAAFKEDRRNGRSERTIEPSWLKEKIKPFL</sequence>
<keyword evidence="14" id="KW-0808">Transferase</keyword>
<dbReference type="RefSeq" id="WP_038477016.1">
    <property type="nucleotide sequence ID" value="NZ_CP003923.1"/>
</dbReference>
<dbReference type="InterPro" id="IPR005493">
    <property type="entry name" value="RraA/RraA-like"/>
</dbReference>
<dbReference type="EMBL" id="CP003923">
    <property type="protein sequence ID" value="AIC93231.1"/>
    <property type="molecule type" value="Genomic_DNA"/>
</dbReference>
<dbReference type="InterPro" id="IPR036704">
    <property type="entry name" value="RraA/RraA-like_sf"/>
</dbReference>
<feature type="binding site" evidence="13">
    <location>
        <position position="116"/>
    </location>
    <ligand>
        <name>substrate</name>
    </ligand>
</feature>
<dbReference type="Proteomes" id="UP000027142">
    <property type="component" value="Chromosome"/>
</dbReference>
<comment type="cofactor">
    <cofactor evidence="13">
        <name>Mg(2+)</name>
        <dbReference type="ChEBI" id="CHEBI:18420"/>
    </cofactor>
</comment>
<dbReference type="Gene3D" id="3.50.30.40">
    <property type="entry name" value="Ribonuclease E inhibitor RraA/RraA-like"/>
    <property type="match status" value="1"/>
</dbReference>
<dbReference type="GO" id="GO:0008168">
    <property type="term" value="F:methyltransferase activity"/>
    <property type="evidence" value="ECO:0007669"/>
    <property type="project" value="UniProtKB-KW"/>
</dbReference>
<evidence type="ECO:0000256" key="9">
    <source>
        <dbReference type="ARBA" id="ARBA00029596"/>
    </source>
</evidence>
<dbReference type="KEGG" id="ble:BleG1_0623"/>
<keyword evidence="13" id="KW-0460">Magnesium</keyword>
<feature type="binding site" evidence="13">
    <location>
        <begin position="94"/>
        <end position="97"/>
    </location>
    <ligand>
        <name>substrate</name>
    </ligand>
</feature>
<dbReference type="CDD" id="cd16841">
    <property type="entry name" value="RraA_family"/>
    <property type="match status" value="1"/>
</dbReference>
<evidence type="ECO:0000256" key="2">
    <source>
        <dbReference type="ARBA" id="ARBA00001968"/>
    </source>
</evidence>
<evidence type="ECO:0000256" key="5">
    <source>
        <dbReference type="ARBA" id="ARBA00012213"/>
    </source>
</evidence>
<feature type="binding site" evidence="13">
    <location>
        <position position="117"/>
    </location>
    <ligand>
        <name>Mg(2+)</name>
        <dbReference type="ChEBI" id="CHEBI:18420"/>
    </ligand>
</feature>
<evidence type="ECO:0000256" key="4">
    <source>
        <dbReference type="ARBA" id="ARBA00011233"/>
    </source>
</evidence>
<gene>
    <name evidence="14" type="ORF">BleG1_0623</name>
</gene>
<evidence type="ECO:0000256" key="10">
    <source>
        <dbReference type="ARBA" id="ARBA00030169"/>
    </source>
</evidence>
<dbReference type="PATRIC" id="fig|1246626.3.peg.619"/>
<comment type="similarity">
    <text evidence="3">Belongs to the class II aldolase/RraA-like family.</text>
</comment>
<dbReference type="STRING" id="1246626.BleG1_0623"/>
<comment type="catalytic activity">
    <reaction evidence="12">
        <text>oxaloacetate + H(+) = pyruvate + CO2</text>
        <dbReference type="Rhea" id="RHEA:15641"/>
        <dbReference type="ChEBI" id="CHEBI:15361"/>
        <dbReference type="ChEBI" id="CHEBI:15378"/>
        <dbReference type="ChEBI" id="CHEBI:16452"/>
        <dbReference type="ChEBI" id="CHEBI:16526"/>
        <dbReference type="EC" id="4.1.1.112"/>
    </reaction>
</comment>
<dbReference type="HOGENOM" id="CLU_072626_3_2_9"/>
<evidence type="ECO:0000256" key="6">
    <source>
        <dbReference type="ARBA" id="ARBA00012947"/>
    </source>
</evidence>
<evidence type="ECO:0000256" key="11">
    <source>
        <dbReference type="ARBA" id="ARBA00032305"/>
    </source>
</evidence>
<dbReference type="AlphaFoldDB" id="A0A060LPH4"/>
<reference evidence="14 15" key="1">
    <citation type="journal article" date="2014" name="Gene">
        <title>A comparative genomic analysis of the alkalitolerant soil bacterium Bacillus lehensis G1.</title>
        <authorList>
            <person name="Noor Y.M."/>
            <person name="Samsulrizal N.H."/>
            <person name="Jema'on N.A."/>
            <person name="Low K.O."/>
            <person name="Ramli A.N."/>
            <person name="Alias N.I."/>
            <person name="Damis S.I."/>
            <person name="Fuzi S.F."/>
            <person name="Isa M.N."/>
            <person name="Murad A.M."/>
            <person name="Raih M.F."/>
            <person name="Bakar F.D."/>
            <person name="Najimudin N."/>
            <person name="Mahadi N.M."/>
            <person name="Illias R.M."/>
        </authorList>
    </citation>
    <scope>NUCLEOTIDE SEQUENCE [LARGE SCALE GENOMIC DNA]</scope>
    <source>
        <strain evidence="14 15">G1</strain>
    </source>
</reference>
<evidence type="ECO:0000256" key="12">
    <source>
        <dbReference type="ARBA" id="ARBA00047973"/>
    </source>
</evidence>
<evidence type="ECO:0000256" key="3">
    <source>
        <dbReference type="ARBA" id="ARBA00008621"/>
    </source>
</evidence>
<evidence type="ECO:0000313" key="14">
    <source>
        <dbReference type="EMBL" id="AIC93231.1"/>
    </source>
</evidence>
<protein>
    <recommendedName>
        <fullName evidence="7">Putative 4-hydroxy-4-methyl-2-oxoglutarate aldolase</fullName>
        <ecNumber evidence="6">4.1.1.112</ecNumber>
        <ecNumber evidence="5">4.1.3.17</ecNumber>
    </recommendedName>
    <alternativeName>
        <fullName evidence="11">Oxaloacetate decarboxylase</fullName>
    </alternativeName>
    <alternativeName>
        <fullName evidence="9">Regulator of ribonuclease activity homolog</fullName>
    </alternativeName>
    <alternativeName>
        <fullName evidence="10">RraA-like protein</fullName>
    </alternativeName>
</protein>
<dbReference type="GO" id="GO:0047443">
    <property type="term" value="F:4-hydroxy-4-methyl-2-oxoglutarate aldolase activity"/>
    <property type="evidence" value="ECO:0007669"/>
    <property type="project" value="UniProtKB-EC"/>
</dbReference>
<dbReference type="Pfam" id="PF03737">
    <property type="entry name" value="RraA-like"/>
    <property type="match status" value="1"/>
</dbReference>
<dbReference type="EC" id="4.1.3.17" evidence="5"/>
<comment type="function">
    <text evidence="8">Catalyzes the aldol cleavage of 4-hydroxy-4-methyl-2-oxoglutarate (HMG) into 2 molecules of pyruvate. Also contains a secondary oxaloacetate (OAA) decarboxylase activity due to the common pyruvate enolate transition state formed following C-C bond cleavage in the retro-aldol and decarboxylation reactions.</text>
</comment>
<evidence type="ECO:0000313" key="15">
    <source>
        <dbReference type="Proteomes" id="UP000027142"/>
    </source>
</evidence>
<comment type="cofactor">
    <cofactor evidence="2">
        <name>a divalent metal cation</name>
        <dbReference type="ChEBI" id="CHEBI:60240"/>
    </cofactor>
</comment>
<name>A0A060LPH4_9BACI</name>
<accession>A0A060LPH4</accession>
<keyword evidence="14" id="KW-0489">Methyltransferase</keyword>
<comment type="subunit">
    <text evidence="4">Homotrimer.</text>
</comment>
<dbReference type="EC" id="4.1.1.112" evidence="6"/>
<evidence type="ECO:0000256" key="1">
    <source>
        <dbReference type="ARBA" id="ARBA00001342"/>
    </source>
</evidence>
<evidence type="ECO:0000256" key="7">
    <source>
        <dbReference type="ARBA" id="ARBA00016549"/>
    </source>
</evidence>
<dbReference type="GO" id="GO:0032259">
    <property type="term" value="P:methylation"/>
    <property type="evidence" value="ECO:0007669"/>
    <property type="project" value="UniProtKB-KW"/>
</dbReference>
<dbReference type="GO" id="GO:0008948">
    <property type="term" value="F:oxaloacetate decarboxylase activity"/>
    <property type="evidence" value="ECO:0007669"/>
    <property type="project" value="UniProtKB-EC"/>
</dbReference>
<dbReference type="GO" id="GO:0046872">
    <property type="term" value="F:metal ion binding"/>
    <property type="evidence" value="ECO:0007669"/>
    <property type="project" value="UniProtKB-KW"/>
</dbReference>